<name>A0A0P7W4H4_SCLFO</name>
<dbReference type="InterPro" id="IPR027806">
    <property type="entry name" value="HARBI1_dom"/>
</dbReference>
<evidence type="ECO:0000313" key="6">
    <source>
        <dbReference type="Proteomes" id="UP000034805"/>
    </source>
</evidence>
<feature type="compositionally biased region" description="Polar residues" evidence="3">
    <location>
        <begin position="81"/>
        <end position="91"/>
    </location>
</feature>
<proteinExistence type="predicted"/>
<feature type="domain" description="DDE Tnp4" evidence="4">
    <location>
        <begin position="204"/>
        <end position="303"/>
    </location>
</feature>
<evidence type="ECO:0000259" key="4">
    <source>
        <dbReference type="Pfam" id="PF13359"/>
    </source>
</evidence>
<sequence length="323" mass="36769">MAAVRDLIQCDWEPMTHEELEQRLDRAVKEFPEGDLIERARVLVGTVFPPEHQVPQQMGDTEQPQAEGSQIVPGTGEENAAIQNSDSSYSRNRWPGRPRLSMNHAVLLSLALLSSRLSYRCVSSRIQVEKGNIHWIFFSFCHGGKALQDQLIQWPTGQCEDTHSNLINLLITKHIMGLLNTEENLQRFCSVTGLEGAKNALPKLNLELACDSRGRFIYCRISRGSDTDRAGALIEKLRLQPQMLPKDSCIIAHLGYPLRGHILTPYPTARSPKETLYNQSLEKYLKVFRRAAAELKSRFQRLQYLDMVSFTRENCGFDRLYTP</sequence>
<dbReference type="Pfam" id="PF13359">
    <property type="entry name" value="DDE_Tnp_4"/>
    <property type="match status" value="1"/>
</dbReference>
<dbReference type="AlphaFoldDB" id="A0A0P7W4H4"/>
<dbReference type="EMBL" id="JARO02016647">
    <property type="protein sequence ID" value="KPP57379.1"/>
    <property type="molecule type" value="Genomic_DNA"/>
</dbReference>
<feature type="region of interest" description="Disordered" evidence="3">
    <location>
        <begin position="51"/>
        <end position="94"/>
    </location>
</feature>
<accession>A0A0P7W4H4</accession>
<feature type="compositionally biased region" description="Polar residues" evidence="3">
    <location>
        <begin position="54"/>
        <end position="68"/>
    </location>
</feature>
<keyword evidence="2" id="KW-0479">Metal-binding</keyword>
<gene>
    <name evidence="5" type="ORF">Z043_124909</name>
</gene>
<comment type="cofactor">
    <cofactor evidence="1">
        <name>a divalent metal cation</name>
        <dbReference type="ChEBI" id="CHEBI:60240"/>
    </cofactor>
</comment>
<evidence type="ECO:0000256" key="1">
    <source>
        <dbReference type="ARBA" id="ARBA00001968"/>
    </source>
</evidence>
<evidence type="ECO:0000256" key="2">
    <source>
        <dbReference type="ARBA" id="ARBA00022723"/>
    </source>
</evidence>
<evidence type="ECO:0000256" key="3">
    <source>
        <dbReference type="SAM" id="MobiDB-lite"/>
    </source>
</evidence>
<comment type="caution">
    <text evidence="5">The sequence shown here is derived from an EMBL/GenBank/DDBJ whole genome shotgun (WGS) entry which is preliminary data.</text>
</comment>
<dbReference type="GO" id="GO:0046872">
    <property type="term" value="F:metal ion binding"/>
    <property type="evidence" value="ECO:0007669"/>
    <property type="project" value="UniProtKB-KW"/>
</dbReference>
<organism evidence="5 6">
    <name type="scientific">Scleropages formosus</name>
    <name type="common">Asian bonytongue</name>
    <name type="synonym">Osteoglossum formosum</name>
    <dbReference type="NCBI Taxonomy" id="113540"/>
    <lineage>
        <taxon>Eukaryota</taxon>
        <taxon>Metazoa</taxon>
        <taxon>Chordata</taxon>
        <taxon>Craniata</taxon>
        <taxon>Vertebrata</taxon>
        <taxon>Euteleostomi</taxon>
        <taxon>Actinopterygii</taxon>
        <taxon>Neopterygii</taxon>
        <taxon>Teleostei</taxon>
        <taxon>Osteoglossocephala</taxon>
        <taxon>Osteoglossomorpha</taxon>
        <taxon>Osteoglossiformes</taxon>
        <taxon>Osteoglossidae</taxon>
        <taxon>Scleropages</taxon>
    </lineage>
</organism>
<reference evidence="5 6" key="1">
    <citation type="submission" date="2015-08" db="EMBL/GenBank/DDBJ databases">
        <title>The genome of the Asian arowana (Scleropages formosus).</title>
        <authorList>
            <person name="Tan M.H."/>
            <person name="Gan H.M."/>
            <person name="Croft L.J."/>
            <person name="Austin C.M."/>
        </authorList>
    </citation>
    <scope>NUCLEOTIDE SEQUENCE [LARGE SCALE GENOMIC DNA]</scope>
    <source>
        <strain evidence="5">Aro1</strain>
    </source>
</reference>
<dbReference type="Proteomes" id="UP000034805">
    <property type="component" value="Unassembled WGS sequence"/>
</dbReference>
<protein>
    <submittedName>
        <fullName evidence="5">Putative nuclease HARBI1</fullName>
    </submittedName>
</protein>
<evidence type="ECO:0000313" key="5">
    <source>
        <dbReference type="EMBL" id="KPP57379.1"/>
    </source>
</evidence>